<dbReference type="GeneID" id="68095918"/>
<dbReference type="PANTHER" id="PTHR24104:SF25">
    <property type="entry name" value="PROTEIN LIN-41"/>
    <property type="match status" value="1"/>
</dbReference>
<protein>
    <submittedName>
        <fullName evidence="1">Uncharacterized protein</fullName>
    </submittedName>
</protein>
<sequence length="425" mass="48831">MFSFLSNYYPFYKPTTTEMVQTRDQPMVVLQKDQDPNHTLEIQKSDQHRCILTDFHTHSTPEPSSNWNHQLFQKLKNRMMMIRMNRKKKAFSMNFEFVQSLESEEEDLDSVLPCDVKISYTHACIFVVDFNNGCIQVFDLNSKQFQMSVKSSQRPTCLCVEENYLKYSHRNQSSSQQQHVDTRQHSCAAADSRDAIILGCYGGNLYKYDAIHLLCKDEYVNHSQQCETMSGDTHENTLWKIEYGLTSSTKRPGSIAIIQDSNSEHLLVVCELRTIEIHNSSTGQHLQSFDFRNNVISPYGLAIISEWNGLIVSERSPLHKIQILRIDHDEIEEEQIPKLNLVQSIGTFGYEQGLLNYPGSLIFDSTSKHILVANEENLRIEVFTQFGKFVKSFSCGFMASGICLNEWTGELLIGDPMSGLVRIFK</sequence>
<dbReference type="GO" id="GO:0043161">
    <property type="term" value="P:proteasome-mediated ubiquitin-dependent protein catabolic process"/>
    <property type="evidence" value="ECO:0007669"/>
    <property type="project" value="TreeGrafter"/>
</dbReference>
<dbReference type="Gene3D" id="2.120.10.30">
    <property type="entry name" value="TolB, C-terminal domain"/>
    <property type="match status" value="1"/>
</dbReference>
<dbReference type="AlphaFoldDB" id="A0AA88GTB5"/>
<evidence type="ECO:0000313" key="1">
    <source>
        <dbReference type="EMBL" id="KAG2385648.1"/>
    </source>
</evidence>
<dbReference type="GO" id="GO:0008270">
    <property type="term" value="F:zinc ion binding"/>
    <property type="evidence" value="ECO:0007669"/>
    <property type="project" value="UniProtKB-KW"/>
</dbReference>
<reference evidence="1 2" key="1">
    <citation type="journal article" date="2018" name="BMC Genomics">
        <title>The genome of Naegleria lovaniensis, the basis for a comparative approach to unravel pathogenicity factors of the human pathogenic amoeba N. fowleri.</title>
        <authorList>
            <person name="Liechti N."/>
            <person name="Schurch N."/>
            <person name="Bruggmann R."/>
            <person name="Wittwer M."/>
        </authorList>
    </citation>
    <scope>NUCLEOTIDE SEQUENCE [LARGE SCALE GENOMIC DNA]</scope>
    <source>
        <strain evidence="1 2">ATCC 30569</strain>
    </source>
</reference>
<evidence type="ECO:0000313" key="2">
    <source>
        <dbReference type="Proteomes" id="UP000816034"/>
    </source>
</evidence>
<dbReference type="GO" id="GO:0000209">
    <property type="term" value="P:protein polyubiquitination"/>
    <property type="evidence" value="ECO:0007669"/>
    <property type="project" value="TreeGrafter"/>
</dbReference>
<accession>A0AA88GTB5</accession>
<name>A0AA88GTB5_NAELO</name>
<dbReference type="PANTHER" id="PTHR24104">
    <property type="entry name" value="E3 UBIQUITIN-PROTEIN LIGASE NHLRC1-RELATED"/>
    <property type="match status" value="1"/>
</dbReference>
<gene>
    <name evidence="1" type="ORF">C9374_003463</name>
</gene>
<keyword evidence="2" id="KW-1185">Reference proteome</keyword>
<dbReference type="EMBL" id="PYSW02000018">
    <property type="protein sequence ID" value="KAG2385648.1"/>
    <property type="molecule type" value="Genomic_DNA"/>
</dbReference>
<dbReference type="SUPFAM" id="SSF101898">
    <property type="entry name" value="NHL repeat"/>
    <property type="match status" value="1"/>
</dbReference>
<dbReference type="InterPro" id="IPR011042">
    <property type="entry name" value="6-blade_b-propeller_TolB-like"/>
</dbReference>
<dbReference type="InterPro" id="IPR050952">
    <property type="entry name" value="TRIM-NHL_E3_ligases"/>
</dbReference>
<dbReference type="Proteomes" id="UP000816034">
    <property type="component" value="Unassembled WGS sequence"/>
</dbReference>
<dbReference type="RefSeq" id="XP_044549641.1">
    <property type="nucleotide sequence ID" value="XM_044692994.1"/>
</dbReference>
<organism evidence="1 2">
    <name type="scientific">Naegleria lovaniensis</name>
    <name type="common">Amoeba</name>
    <dbReference type="NCBI Taxonomy" id="51637"/>
    <lineage>
        <taxon>Eukaryota</taxon>
        <taxon>Discoba</taxon>
        <taxon>Heterolobosea</taxon>
        <taxon>Tetramitia</taxon>
        <taxon>Eutetramitia</taxon>
        <taxon>Vahlkampfiidae</taxon>
        <taxon>Naegleria</taxon>
    </lineage>
</organism>
<dbReference type="GO" id="GO:0061630">
    <property type="term" value="F:ubiquitin protein ligase activity"/>
    <property type="evidence" value="ECO:0007669"/>
    <property type="project" value="TreeGrafter"/>
</dbReference>
<proteinExistence type="predicted"/>
<comment type="caution">
    <text evidence="1">The sequence shown here is derived from an EMBL/GenBank/DDBJ whole genome shotgun (WGS) entry which is preliminary data.</text>
</comment>